<feature type="coiled-coil region" evidence="1">
    <location>
        <begin position="249"/>
        <end position="276"/>
    </location>
</feature>
<dbReference type="EMBL" id="BCMY01000011">
    <property type="protein sequence ID" value="GAQ44167.1"/>
    <property type="molecule type" value="Genomic_DNA"/>
</dbReference>
<name>A0A124BY19_ASPNG</name>
<dbReference type="OMA" id="HASWLTF"/>
<evidence type="ECO:0000256" key="2">
    <source>
        <dbReference type="SAM" id="MobiDB-lite"/>
    </source>
</evidence>
<dbReference type="VEuPathDB" id="FungiDB:ATCC64974_74550"/>
<dbReference type="VEuPathDB" id="FungiDB:M747DRAFT_293902"/>
<dbReference type="AlphaFoldDB" id="A0A124BY19"/>
<dbReference type="VEuPathDB" id="FungiDB:ASPNIDRAFT2_1220380"/>
<protein>
    <submittedName>
        <fullName evidence="3">Similar to An03g04820</fullName>
    </submittedName>
</protein>
<proteinExistence type="predicted"/>
<evidence type="ECO:0000313" key="3">
    <source>
        <dbReference type="EMBL" id="GAQ44167.1"/>
    </source>
</evidence>
<evidence type="ECO:0000313" key="4">
    <source>
        <dbReference type="Proteomes" id="UP000068243"/>
    </source>
</evidence>
<keyword evidence="1" id="KW-0175">Coiled coil</keyword>
<gene>
    <name evidence="3" type="ORF">ABL_06828</name>
</gene>
<dbReference type="OrthoDB" id="4812032at2759"/>
<organism evidence="3 4">
    <name type="scientific">Aspergillus niger</name>
    <dbReference type="NCBI Taxonomy" id="5061"/>
    <lineage>
        <taxon>Eukaryota</taxon>
        <taxon>Fungi</taxon>
        <taxon>Dikarya</taxon>
        <taxon>Ascomycota</taxon>
        <taxon>Pezizomycotina</taxon>
        <taxon>Eurotiomycetes</taxon>
        <taxon>Eurotiomycetidae</taxon>
        <taxon>Eurotiales</taxon>
        <taxon>Aspergillaceae</taxon>
        <taxon>Aspergillus</taxon>
        <taxon>Aspergillus subgen. Circumdati</taxon>
    </lineage>
</organism>
<comment type="caution">
    <text evidence="3">The sequence shown here is derived from an EMBL/GenBank/DDBJ whole genome shotgun (WGS) entry which is preliminary data.</text>
</comment>
<evidence type="ECO:0000256" key="1">
    <source>
        <dbReference type="SAM" id="Coils"/>
    </source>
</evidence>
<sequence length="285" mass="32490">MERQLPTRGVRVYDSQITPERRGVKREYEDPVTPFADGTQVSEGFRFPPVPTETDDLQTTCTKLEELAKIVEQGNSLALFTGLKLATYPSKSDPESVAMSQLSSQELWMYETWKEMKTRQDTESKNGDRSCNKGDSNGMKLPYFDWEQNVAPVPQGAHSLKRFTQRAAAMDVVFGHRGATPENASWLTSHMIFMLPLVKAVTKVTNITKNLKSSHQSRQTRGLTDMEAAEVETARKLVSIANKNRAREMEKIRRLIKRIEKSASILRERAEALERLRHTSTMQRR</sequence>
<accession>A0A124BY19</accession>
<feature type="region of interest" description="Disordered" evidence="2">
    <location>
        <begin position="24"/>
        <end position="56"/>
    </location>
</feature>
<reference evidence="4" key="1">
    <citation type="journal article" date="2016" name="Genome Announc.">
        <title>Draft genome sequence of Aspergillus niger strain An76.</title>
        <authorList>
            <person name="Gong W."/>
            <person name="Cheng Z."/>
            <person name="Zhang H."/>
            <person name="Liu L."/>
            <person name="Gao P."/>
            <person name="Wang L."/>
        </authorList>
    </citation>
    <scope>NUCLEOTIDE SEQUENCE [LARGE SCALE GENOMIC DNA]</scope>
    <source>
        <strain evidence="4">An76</strain>
    </source>
</reference>
<dbReference type="VEuPathDB" id="FungiDB:An03g04820"/>
<dbReference type="Proteomes" id="UP000068243">
    <property type="component" value="Unassembled WGS sequence"/>
</dbReference>